<dbReference type="Gene3D" id="2.30.29.30">
    <property type="entry name" value="Pleckstrin-homology domain (PH domain)/Phosphotyrosine-binding domain (PTB)"/>
    <property type="match status" value="1"/>
</dbReference>
<dbReference type="InterPro" id="IPR016024">
    <property type="entry name" value="ARM-type_fold"/>
</dbReference>
<dbReference type="Pfam" id="PF22972">
    <property type="entry name" value="EVH1_PP4R3"/>
    <property type="match status" value="1"/>
</dbReference>
<dbReference type="GO" id="GO:0005654">
    <property type="term" value="C:nucleoplasm"/>
    <property type="evidence" value="ECO:0007669"/>
    <property type="project" value="TreeGrafter"/>
</dbReference>
<dbReference type="Pfam" id="PF04802">
    <property type="entry name" value="PP4R3"/>
    <property type="match status" value="1"/>
</dbReference>
<evidence type="ECO:0000313" key="6">
    <source>
        <dbReference type="EMBL" id="GBE80114.1"/>
    </source>
</evidence>
<feature type="compositionally biased region" description="Basic and acidic residues" evidence="3">
    <location>
        <begin position="433"/>
        <end position="456"/>
    </location>
</feature>
<reference evidence="6 7" key="1">
    <citation type="journal article" date="2018" name="Sci. Rep.">
        <title>Genome sequence of the cauliflower mushroom Sparassis crispa (Hanabiratake) and its association with beneficial usage.</title>
        <authorList>
            <person name="Kiyama R."/>
            <person name="Furutani Y."/>
            <person name="Kawaguchi K."/>
            <person name="Nakanishi T."/>
        </authorList>
    </citation>
    <scope>NUCLEOTIDE SEQUENCE [LARGE SCALE GENOMIC DNA]</scope>
</reference>
<keyword evidence="7" id="KW-1185">Reference proteome</keyword>
<dbReference type="PANTHER" id="PTHR23318">
    <property type="entry name" value="ATP SYNTHASE GAMMA-RELATED"/>
    <property type="match status" value="1"/>
</dbReference>
<dbReference type="SUPFAM" id="SSF48371">
    <property type="entry name" value="ARM repeat"/>
    <property type="match status" value="1"/>
</dbReference>
<dbReference type="InParanoid" id="A0A401GD52"/>
<feature type="region of interest" description="Disordered" evidence="3">
    <location>
        <begin position="1"/>
        <end position="21"/>
    </location>
</feature>
<feature type="compositionally biased region" description="Low complexity" evidence="3">
    <location>
        <begin position="934"/>
        <end position="946"/>
    </location>
</feature>
<dbReference type="GO" id="GO:0072542">
    <property type="term" value="F:protein phosphatase activator activity"/>
    <property type="evidence" value="ECO:0007669"/>
    <property type="project" value="TreeGrafter"/>
</dbReference>
<dbReference type="InterPro" id="IPR011993">
    <property type="entry name" value="PH-like_dom_sf"/>
</dbReference>
<comment type="caution">
    <text evidence="6">The sequence shown here is derived from an EMBL/GenBank/DDBJ whole genome shotgun (WGS) entry which is preliminary data.</text>
</comment>
<evidence type="ECO:0000259" key="5">
    <source>
        <dbReference type="Pfam" id="PF22972"/>
    </source>
</evidence>
<dbReference type="PANTHER" id="PTHR23318:SF0">
    <property type="entry name" value="SERINE_THREONINE-PROTEIN PHOSPHATASE 4 REGULATORY SUBUNIT 3"/>
    <property type="match status" value="1"/>
</dbReference>
<organism evidence="6 7">
    <name type="scientific">Sparassis crispa</name>
    <dbReference type="NCBI Taxonomy" id="139825"/>
    <lineage>
        <taxon>Eukaryota</taxon>
        <taxon>Fungi</taxon>
        <taxon>Dikarya</taxon>
        <taxon>Basidiomycota</taxon>
        <taxon>Agaricomycotina</taxon>
        <taxon>Agaricomycetes</taxon>
        <taxon>Polyporales</taxon>
        <taxon>Sparassidaceae</taxon>
        <taxon>Sparassis</taxon>
    </lineage>
</organism>
<dbReference type="FunCoup" id="A0A401GD52">
    <property type="interactions" value="617"/>
</dbReference>
<dbReference type="GO" id="GO:0006974">
    <property type="term" value="P:DNA damage response"/>
    <property type="evidence" value="ECO:0007669"/>
    <property type="project" value="TreeGrafter"/>
</dbReference>
<evidence type="ECO:0000256" key="2">
    <source>
        <dbReference type="ARBA" id="ARBA00023242"/>
    </source>
</evidence>
<accession>A0A401GD52</accession>
<dbReference type="SUPFAM" id="SSF50729">
    <property type="entry name" value="PH domain-like"/>
    <property type="match status" value="1"/>
</dbReference>
<comment type="subcellular location">
    <subcellularLocation>
        <location evidence="1">Nucleus</location>
    </subcellularLocation>
</comment>
<sequence length="1095" mass="121519">MSSADAAARTETQTVSPVPPQQVHALLPAHSGENVLNTNQPSTTTVNGRVNSAEKLAEGQGGETTGAGPSCEVTGAVHVGAADHLEGAEQTGDDSGQWSDDESHDLKRVKVYQLIANRWVDQGTAFCFGDFQDNEALLVARAEADFNHIILSTVIRSSDVYQLQQDTLIVWTEPDGNDYALSFQDPDGCAEVWQFIQEVQRHMNSGEDPVLSSSPLMGHDQSITTASIIRSGHLPQPQLGIIGEIEKAIKALSRTNALKERICEYIQTEDYIRAMIDVMHQAEDLENLENLHALCSCMQAILMLNDHSLYEHILEDDLFFGVVGMLEYDPEFPTHKANYRDFLRQTSQFHQPIPLGDETIQKKIHHTYRLQFLKDVVLARAIDDSTFNVLNSCIIFNQIDIINYVQNDPSFLPEVVATFMDDELLAAVGLPAKSREPEKEKNSQMDSEKMDVDQPEAKTNGAVNPIGIAEGAPSSAPPSSDDEFKRRCEVVLLIQQLCAMGKNVQLPARMTLFRALVERGIVFAVQWGLDQSETEENGRQMIAASGEILTALLDHDVGGVRTHVMKQLTRMEHEKASGKKIVAKETVLELMCRILVRSRDLAVQSQVGEALKLLLETQQDSLEQHAPPGTKTLQRPKDEPNTERFLDFFYKHCIGTLFRPLDDIPVFSELTEPVLVLSRERANLYFYLCDLLSTFILQHSFRSHFYILSSDISLRVASLLSARDKHLRLAAFRVFRTCLKLNNPGLFNQLISKHLFKPILDLTLRESHRDNLLSASCQEFFEHMRKENLKDLIAHCMTVYGPRVRELAESPMGGPRFKAFIRRWEMNVEPPPEEEKPEKLPLNGPRRWGEGRLLEAEEEDYFNADDDDDEIVPVVSTPPRGNALKRKRMRGMGPSVRSIRPFTPLPRTPPLARLVDYDEGDNLGGPVEDSPMQSSPSISKTASTSSGYFPLSSPSVDGPPSSRMIRRSLVKPSSFPDEQDDLLESLFTRSGSSSGLTGPPELGAKRRREDEDDELLERLASRSKRTSVGPGPSPEKENADSPVAGKAGLAKPIEESPKKMKVKIGSLGAALASSSPSTSVPPAPSRAGTKDGDNG</sequence>
<feature type="domain" description="Serine/threonine-protein phosphatase 4 regulatory subunit 3-like central" evidence="4">
    <location>
        <begin position="244"/>
        <end position="825"/>
    </location>
</feature>
<feature type="region of interest" description="Disordered" evidence="3">
    <location>
        <begin position="863"/>
        <end position="1095"/>
    </location>
</feature>
<dbReference type="InterPro" id="IPR051137">
    <property type="entry name" value="PP4R3-like"/>
</dbReference>
<protein>
    <submittedName>
        <fullName evidence="6">Uncharacterized protein</fullName>
    </submittedName>
</protein>
<dbReference type="InterPro" id="IPR006887">
    <property type="entry name" value="P4R3-like_central_dom"/>
</dbReference>
<dbReference type="STRING" id="139825.A0A401GD52"/>
<dbReference type="GeneID" id="38777031"/>
<feature type="compositionally biased region" description="Low complexity" evidence="3">
    <location>
        <begin position="1065"/>
        <end position="1078"/>
    </location>
</feature>
<keyword evidence="2" id="KW-0539">Nucleus</keyword>
<proteinExistence type="predicted"/>
<dbReference type="EMBL" id="BFAD01000002">
    <property type="protein sequence ID" value="GBE80114.1"/>
    <property type="molecule type" value="Genomic_DNA"/>
</dbReference>
<dbReference type="OrthoDB" id="27483at2759"/>
<gene>
    <name evidence="6" type="ORF">SCP_0213170</name>
</gene>
<name>A0A401GD52_9APHY</name>
<dbReference type="RefSeq" id="XP_027611027.1">
    <property type="nucleotide sequence ID" value="XM_027755226.1"/>
</dbReference>
<feature type="compositionally biased region" description="Polar residues" evidence="3">
    <location>
        <begin position="987"/>
        <end position="996"/>
    </location>
</feature>
<dbReference type="Proteomes" id="UP000287166">
    <property type="component" value="Unassembled WGS sequence"/>
</dbReference>
<evidence type="ECO:0000256" key="1">
    <source>
        <dbReference type="ARBA" id="ARBA00004123"/>
    </source>
</evidence>
<feature type="domain" description="PP4R3 EVH1-like" evidence="5">
    <location>
        <begin position="107"/>
        <end position="204"/>
    </location>
</feature>
<dbReference type="AlphaFoldDB" id="A0A401GD52"/>
<dbReference type="InterPro" id="IPR055236">
    <property type="entry name" value="EVH1_PP4R3"/>
</dbReference>
<evidence type="ECO:0000259" key="4">
    <source>
        <dbReference type="Pfam" id="PF04802"/>
    </source>
</evidence>
<dbReference type="GO" id="GO:0030289">
    <property type="term" value="C:protein phosphatase 4 complex"/>
    <property type="evidence" value="ECO:0007669"/>
    <property type="project" value="TreeGrafter"/>
</dbReference>
<evidence type="ECO:0000256" key="3">
    <source>
        <dbReference type="SAM" id="MobiDB-lite"/>
    </source>
</evidence>
<feature type="region of interest" description="Disordered" evidence="3">
    <location>
        <begin position="430"/>
        <end position="482"/>
    </location>
</feature>
<evidence type="ECO:0000313" key="7">
    <source>
        <dbReference type="Proteomes" id="UP000287166"/>
    </source>
</evidence>